<keyword evidence="2" id="KW-1185">Reference proteome</keyword>
<gene>
    <name evidence="1" type="ORF">BC938DRAFT_471333</name>
</gene>
<accession>A0A433QUU5</accession>
<dbReference type="Proteomes" id="UP000274822">
    <property type="component" value="Unassembled WGS sequence"/>
</dbReference>
<dbReference type="AlphaFoldDB" id="A0A433QUU5"/>
<evidence type="ECO:0000313" key="2">
    <source>
        <dbReference type="Proteomes" id="UP000274822"/>
    </source>
</evidence>
<name>A0A433QUU5_9FUNG</name>
<protein>
    <submittedName>
        <fullName evidence="1">Uncharacterized protein</fullName>
    </submittedName>
</protein>
<reference evidence="1 2" key="1">
    <citation type="journal article" date="2018" name="New Phytol.">
        <title>Phylogenomics of Endogonaceae and evolution of mycorrhizas within Mucoromycota.</title>
        <authorList>
            <person name="Chang Y."/>
            <person name="Desiro A."/>
            <person name="Na H."/>
            <person name="Sandor L."/>
            <person name="Lipzen A."/>
            <person name="Clum A."/>
            <person name="Barry K."/>
            <person name="Grigoriev I.V."/>
            <person name="Martin F.M."/>
            <person name="Stajich J.E."/>
            <person name="Smith M.E."/>
            <person name="Bonito G."/>
            <person name="Spatafora J.W."/>
        </authorList>
    </citation>
    <scope>NUCLEOTIDE SEQUENCE [LARGE SCALE GENOMIC DNA]</scope>
    <source>
        <strain evidence="1 2">AD002</strain>
    </source>
</reference>
<organism evidence="1 2">
    <name type="scientific">Jimgerdemannia flammicorona</name>
    <dbReference type="NCBI Taxonomy" id="994334"/>
    <lineage>
        <taxon>Eukaryota</taxon>
        <taxon>Fungi</taxon>
        <taxon>Fungi incertae sedis</taxon>
        <taxon>Mucoromycota</taxon>
        <taxon>Mucoromycotina</taxon>
        <taxon>Endogonomycetes</taxon>
        <taxon>Endogonales</taxon>
        <taxon>Endogonaceae</taxon>
        <taxon>Jimgerdemannia</taxon>
    </lineage>
</organism>
<proteinExistence type="predicted"/>
<evidence type="ECO:0000313" key="1">
    <source>
        <dbReference type="EMBL" id="RUS33505.1"/>
    </source>
</evidence>
<comment type="caution">
    <text evidence="1">The sequence shown here is derived from an EMBL/GenBank/DDBJ whole genome shotgun (WGS) entry which is preliminary data.</text>
</comment>
<sequence>MLAPSHISKTVLPDDEDGLGSIWITEATVPDLNEWSVEARAALLSQENHIAVPPLSAVLSRPEEILTFLAFEQPPGSNVDPLLTTNATYLDPDLQGYFASADFARLEHELNGHGMLEFDAEVRNLWSLPNNEGWITTAKLAAVALLDVVVGGLLSVRESLVTNYMPHDDTAG</sequence>
<dbReference type="EMBL" id="RBNJ01001139">
    <property type="protein sequence ID" value="RUS33505.1"/>
    <property type="molecule type" value="Genomic_DNA"/>
</dbReference>